<dbReference type="RefSeq" id="WP_184137479.1">
    <property type="nucleotide sequence ID" value="NZ_JACHKT010000049.1"/>
</dbReference>
<dbReference type="InterPro" id="IPR054344">
    <property type="entry name" value="TY-Chap_N"/>
</dbReference>
<keyword evidence="3" id="KW-1185">Reference proteome</keyword>
<name>A0A841EWT6_9BACT</name>
<dbReference type="Pfam" id="PF22552">
    <property type="entry name" value="TY-Chap3"/>
    <property type="match status" value="1"/>
</dbReference>
<dbReference type="EMBL" id="JACHKT010000049">
    <property type="protein sequence ID" value="MBB6005553.1"/>
    <property type="molecule type" value="Genomic_DNA"/>
</dbReference>
<evidence type="ECO:0000259" key="1">
    <source>
        <dbReference type="Pfam" id="PF22552"/>
    </source>
</evidence>
<dbReference type="AlphaFoldDB" id="A0A841EWT6"/>
<gene>
    <name evidence="2" type="ORF">HNP25_004227</name>
</gene>
<reference evidence="2 3" key="1">
    <citation type="submission" date="2020-08" db="EMBL/GenBank/DDBJ databases">
        <title>Functional genomics of gut bacteria from endangered species of beetles.</title>
        <authorList>
            <person name="Carlos-Shanley C."/>
        </authorList>
    </citation>
    <scope>NUCLEOTIDE SEQUENCE [LARGE SCALE GENOMIC DNA]</scope>
    <source>
        <strain evidence="2 3">S00070</strain>
    </source>
</reference>
<dbReference type="Proteomes" id="UP000524404">
    <property type="component" value="Unassembled WGS sequence"/>
</dbReference>
<proteinExistence type="predicted"/>
<comment type="caution">
    <text evidence="2">The sequence shown here is derived from an EMBL/GenBank/DDBJ whole genome shotgun (WGS) entry which is preliminary data.</text>
</comment>
<sequence>MNTALIKIAINKILKEGGDSNYFVIDITKDYYIQAASSKGAEDVFCEAVSNQYLSKESKLSEEQLAKLKQIGWNTPTENNVNFFIERPANNNAAIEALANFISTTISTVYSTDALSKESFQFHLA</sequence>
<evidence type="ECO:0000313" key="2">
    <source>
        <dbReference type="EMBL" id="MBB6005553.1"/>
    </source>
</evidence>
<organism evidence="2 3">
    <name type="scientific">Arcicella rosea</name>
    <dbReference type="NCBI Taxonomy" id="502909"/>
    <lineage>
        <taxon>Bacteria</taxon>
        <taxon>Pseudomonadati</taxon>
        <taxon>Bacteroidota</taxon>
        <taxon>Cytophagia</taxon>
        <taxon>Cytophagales</taxon>
        <taxon>Flectobacillaceae</taxon>
        <taxon>Arcicella</taxon>
    </lineage>
</organism>
<accession>A0A841EWT6</accession>
<feature type="domain" description="TY-Chap N-terminal" evidence="1">
    <location>
        <begin position="14"/>
        <end position="112"/>
    </location>
</feature>
<evidence type="ECO:0000313" key="3">
    <source>
        <dbReference type="Proteomes" id="UP000524404"/>
    </source>
</evidence>
<protein>
    <recommendedName>
        <fullName evidence="1">TY-Chap N-terminal domain-containing protein</fullName>
    </recommendedName>
</protein>